<sequence length="176" mass="19364">MKRITALVLAISIAGLSLQGCYGKMALTRKVYALNGSVQDKFVRSLVTWAFIIVPVYGVSALVDFVLFNTIEFWSGKNPVAQGEKDFRFASGDGSYQVHARKSGDRVNYQISYFEGSSYRNTLSLDWDLKTGNSTGVLTGDGARTDFFAAKSKDGIIVTKRETGNSQHPVVVAQYR</sequence>
<evidence type="ECO:0000313" key="2">
    <source>
        <dbReference type="EMBL" id="GFO67674.1"/>
    </source>
</evidence>
<dbReference type="Pfam" id="PF11810">
    <property type="entry name" value="DUF3332"/>
    <property type="match status" value="1"/>
</dbReference>
<protein>
    <recommendedName>
        <fullName evidence="4">Lipoprotein</fullName>
    </recommendedName>
</protein>
<dbReference type="RefSeq" id="WP_183360205.1">
    <property type="nucleotide sequence ID" value="NZ_BLXZ01000002.1"/>
</dbReference>
<keyword evidence="3" id="KW-1185">Reference proteome</keyword>
<organism evidence="2 3">
    <name type="scientific">Geomonas limicola</name>
    <dbReference type="NCBI Taxonomy" id="2740186"/>
    <lineage>
        <taxon>Bacteria</taxon>
        <taxon>Pseudomonadati</taxon>
        <taxon>Thermodesulfobacteriota</taxon>
        <taxon>Desulfuromonadia</taxon>
        <taxon>Geobacterales</taxon>
        <taxon>Geobacteraceae</taxon>
        <taxon>Geomonas</taxon>
    </lineage>
</organism>
<dbReference type="EMBL" id="BLXZ01000002">
    <property type="protein sequence ID" value="GFO67674.1"/>
    <property type="molecule type" value="Genomic_DNA"/>
</dbReference>
<dbReference type="PROSITE" id="PS51257">
    <property type="entry name" value="PROKAR_LIPOPROTEIN"/>
    <property type="match status" value="1"/>
</dbReference>
<evidence type="ECO:0000313" key="3">
    <source>
        <dbReference type="Proteomes" id="UP000587586"/>
    </source>
</evidence>
<dbReference type="Proteomes" id="UP000587586">
    <property type="component" value="Unassembled WGS sequence"/>
</dbReference>
<keyword evidence="1" id="KW-1133">Transmembrane helix</keyword>
<keyword evidence="1" id="KW-0812">Transmembrane</keyword>
<accession>A0A6V8N6V9</accession>
<comment type="caution">
    <text evidence="2">The sequence shown here is derived from an EMBL/GenBank/DDBJ whole genome shotgun (WGS) entry which is preliminary data.</text>
</comment>
<evidence type="ECO:0000256" key="1">
    <source>
        <dbReference type="SAM" id="Phobius"/>
    </source>
</evidence>
<feature type="transmembrane region" description="Helical" evidence="1">
    <location>
        <begin position="47"/>
        <end position="68"/>
    </location>
</feature>
<dbReference type="AlphaFoldDB" id="A0A6V8N6V9"/>
<proteinExistence type="predicted"/>
<keyword evidence="1" id="KW-0472">Membrane</keyword>
<evidence type="ECO:0008006" key="4">
    <source>
        <dbReference type="Google" id="ProtNLM"/>
    </source>
</evidence>
<dbReference type="InterPro" id="IPR021768">
    <property type="entry name" value="DUF3332"/>
</dbReference>
<reference evidence="3" key="1">
    <citation type="submission" date="2020-06" db="EMBL/GenBank/DDBJ databases">
        <title>Draft genomic sequecing of Geomonas sp. Red745.</title>
        <authorList>
            <person name="Itoh H."/>
            <person name="Xu Z.X."/>
            <person name="Ushijima N."/>
            <person name="Masuda Y."/>
            <person name="Shiratori Y."/>
            <person name="Senoo K."/>
        </authorList>
    </citation>
    <scope>NUCLEOTIDE SEQUENCE [LARGE SCALE GENOMIC DNA]</scope>
    <source>
        <strain evidence="3">Red745</strain>
    </source>
</reference>
<gene>
    <name evidence="2" type="ORF">GMLC_12530</name>
</gene>
<name>A0A6V8N6V9_9BACT</name>